<keyword evidence="1" id="KW-1133">Transmembrane helix</keyword>
<protein>
    <recommendedName>
        <fullName evidence="2">DUF4094 domain-containing protein</fullName>
    </recommendedName>
</protein>
<dbReference type="EMBL" id="EF087559">
    <property type="protein sequence ID" value="ABK26797.1"/>
    <property type="molecule type" value="mRNA"/>
</dbReference>
<evidence type="ECO:0000259" key="2">
    <source>
        <dbReference type="Pfam" id="PF13334"/>
    </source>
</evidence>
<evidence type="ECO:0000313" key="3">
    <source>
        <dbReference type="EMBL" id="ABK26797.1"/>
    </source>
</evidence>
<dbReference type="InterPro" id="IPR025298">
    <property type="entry name" value="DUF4094"/>
</dbReference>
<feature type="domain" description="DUF4094" evidence="2">
    <location>
        <begin position="14"/>
        <end position="43"/>
    </location>
</feature>
<feature type="transmembrane region" description="Helical" evidence="1">
    <location>
        <begin position="17"/>
        <end position="34"/>
    </location>
</feature>
<proteinExistence type="evidence at transcript level"/>
<keyword evidence="1" id="KW-0472">Membrane</keyword>
<accession>A9P1N6</accession>
<dbReference type="AlphaFoldDB" id="A9P1N6"/>
<dbReference type="Pfam" id="PF13334">
    <property type="entry name" value="DUF4094"/>
    <property type="match status" value="1"/>
</dbReference>
<name>A9P1N6_PICSI</name>
<sequence>MVWGGRHTRGGGTSSKWLILFCIASFCFGMLVTNRSSTSLEANSEL</sequence>
<reference evidence="3" key="1">
    <citation type="journal article" date="2008" name="BMC Genomics">
        <title>A conifer genomics resource of 200,000 spruce (Picea spp.) ESTs and 6,464 high-quality, sequence-finished full-length cDNAs for Sitka spruce (Picea sitchensis).</title>
        <authorList>
            <person name="Ralph S.G."/>
            <person name="Chun H.J."/>
            <person name="Kolosova N."/>
            <person name="Cooper D."/>
            <person name="Oddy C."/>
            <person name="Ritland C.E."/>
            <person name="Kirkpatrick R."/>
            <person name="Moore R."/>
            <person name="Barber S."/>
            <person name="Holt R.A."/>
            <person name="Jones S.J."/>
            <person name="Marra M.A."/>
            <person name="Douglas C.J."/>
            <person name="Ritland K."/>
            <person name="Bohlmann J."/>
        </authorList>
    </citation>
    <scope>NUCLEOTIDE SEQUENCE</scope>
    <source>
        <tissue evidence="3">Bark</tissue>
    </source>
</reference>
<evidence type="ECO:0000256" key="1">
    <source>
        <dbReference type="SAM" id="Phobius"/>
    </source>
</evidence>
<keyword evidence="1" id="KW-0812">Transmembrane</keyword>
<organism evidence="3">
    <name type="scientific">Picea sitchensis</name>
    <name type="common">Sitka spruce</name>
    <name type="synonym">Pinus sitchensis</name>
    <dbReference type="NCBI Taxonomy" id="3332"/>
    <lineage>
        <taxon>Eukaryota</taxon>
        <taxon>Viridiplantae</taxon>
        <taxon>Streptophyta</taxon>
        <taxon>Embryophyta</taxon>
        <taxon>Tracheophyta</taxon>
        <taxon>Spermatophyta</taxon>
        <taxon>Pinopsida</taxon>
        <taxon>Pinidae</taxon>
        <taxon>Conifers I</taxon>
        <taxon>Pinales</taxon>
        <taxon>Pinaceae</taxon>
        <taxon>Picea</taxon>
    </lineage>
</organism>